<protein>
    <submittedName>
        <fullName evidence="2">Uncharacterized protein</fullName>
    </submittedName>
</protein>
<organism evidence="2 3">
    <name type="scientific">Fructilactobacillus florum 8D</name>
    <dbReference type="NCBI Taxonomy" id="1221538"/>
    <lineage>
        <taxon>Bacteria</taxon>
        <taxon>Bacillati</taxon>
        <taxon>Bacillota</taxon>
        <taxon>Bacilli</taxon>
        <taxon>Lactobacillales</taxon>
        <taxon>Lactobacillaceae</taxon>
        <taxon>Fructilactobacillus</taxon>
    </lineage>
</organism>
<sequence>MSNQLKETETLKKYKKNNLEIKYGVISLTALGISFMEVVSY</sequence>
<evidence type="ECO:0000256" key="1">
    <source>
        <dbReference type="SAM" id="Phobius"/>
    </source>
</evidence>
<gene>
    <name evidence="2" type="ORF">B808_225</name>
</gene>
<comment type="caution">
    <text evidence="2">The sequence shown here is derived from an EMBL/GenBank/DDBJ whole genome shotgun (WGS) entry which is preliminary data.</text>
</comment>
<dbReference type="EMBL" id="ALXG01000012">
    <property type="protein sequence ID" value="ETO40851.1"/>
    <property type="molecule type" value="Genomic_DNA"/>
</dbReference>
<dbReference type="AlphaFoldDB" id="W9EHX3"/>
<accession>W9EHX3</accession>
<keyword evidence="1" id="KW-0812">Transmembrane</keyword>
<name>W9EHX3_9LACO</name>
<dbReference type="Proteomes" id="UP000019474">
    <property type="component" value="Unassembled WGS sequence"/>
</dbReference>
<proteinExistence type="predicted"/>
<feature type="transmembrane region" description="Helical" evidence="1">
    <location>
        <begin position="21"/>
        <end position="39"/>
    </location>
</feature>
<keyword evidence="1" id="KW-0472">Membrane</keyword>
<reference evidence="2 3" key="1">
    <citation type="submission" date="2012-08" db="EMBL/GenBank/DDBJ databases">
        <title>Genome sequencing of Lactobacillus florum 8D.</title>
        <authorList>
            <person name="Kim E.B."/>
            <person name="Marco M.L."/>
        </authorList>
    </citation>
    <scope>NUCLEOTIDE SEQUENCE [LARGE SCALE GENOMIC DNA]</scope>
    <source>
        <strain evidence="2 3">8D</strain>
    </source>
</reference>
<keyword evidence="3" id="KW-1185">Reference proteome</keyword>
<evidence type="ECO:0000313" key="2">
    <source>
        <dbReference type="EMBL" id="ETO40851.1"/>
    </source>
</evidence>
<keyword evidence="1" id="KW-1133">Transmembrane helix</keyword>
<evidence type="ECO:0000313" key="3">
    <source>
        <dbReference type="Proteomes" id="UP000019474"/>
    </source>
</evidence>